<dbReference type="AlphaFoldDB" id="A0A0A9EGQ9"/>
<name>A0A0A9EGQ9_ARUDO</name>
<accession>A0A0A9EGQ9</accession>
<organism evidence="1">
    <name type="scientific">Arundo donax</name>
    <name type="common">Giant reed</name>
    <name type="synonym">Donax arundinaceus</name>
    <dbReference type="NCBI Taxonomy" id="35708"/>
    <lineage>
        <taxon>Eukaryota</taxon>
        <taxon>Viridiplantae</taxon>
        <taxon>Streptophyta</taxon>
        <taxon>Embryophyta</taxon>
        <taxon>Tracheophyta</taxon>
        <taxon>Spermatophyta</taxon>
        <taxon>Magnoliopsida</taxon>
        <taxon>Liliopsida</taxon>
        <taxon>Poales</taxon>
        <taxon>Poaceae</taxon>
        <taxon>PACMAD clade</taxon>
        <taxon>Arundinoideae</taxon>
        <taxon>Arundineae</taxon>
        <taxon>Arundo</taxon>
    </lineage>
</organism>
<sequence length="73" mass="8495">MEIIFMWCVAKLTASVKHYSYLSIRELLTSCSLLQREQIICEVQQSRRVGVTSLYGMGGSYFSNDLKWKRRGQ</sequence>
<reference evidence="1" key="2">
    <citation type="journal article" date="2015" name="Data Brief">
        <title>Shoot transcriptome of the giant reed, Arundo donax.</title>
        <authorList>
            <person name="Barrero R.A."/>
            <person name="Guerrero F.D."/>
            <person name="Moolhuijzen P."/>
            <person name="Goolsby J.A."/>
            <person name="Tidwell J."/>
            <person name="Bellgard S.E."/>
            <person name="Bellgard M.I."/>
        </authorList>
    </citation>
    <scope>NUCLEOTIDE SEQUENCE</scope>
    <source>
        <tissue evidence="1">Shoot tissue taken approximately 20 cm above the soil surface</tissue>
    </source>
</reference>
<evidence type="ECO:0000313" key="1">
    <source>
        <dbReference type="EMBL" id="JAD97040.1"/>
    </source>
</evidence>
<protein>
    <submittedName>
        <fullName evidence="1">Uncharacterized protein</fullName>
    </submittedName>
</protein>
<dbReference type="EMBL" id="GBRH01200855">
    <property type="protein sequence ID" value="JAD97040.1"/>
    <property type="molecule type" value="Transcribed_RNA"/>
</dbReference>
<proteinExistence type="predicted"/>
<reference evidence="1" key="1">
    <citation type="submission" date="2014-09" db="EMBL/GenBank/DDBJ databases">
        <authorList>
            <person name="Magalhaes I.L.F."/>
            <person name="Oliveira U."/>
            <person name="Santos F.R."/>
            <person name="Vidigal T.H.D.A."/>
            <person name="Brescovit A.D."/>
            <person name="Santos A.J."/>
        </authorList>
    </citation>
    <scope>NUCLEOTIDE SEQUENCE</scope>
    <source>
        <tissue evidence="1">Shoot tissue taken approximately 20 cm above the soil surface</tissue>
    </source>
</reference>